<evidence type="ECO:0008006" key="5">
    <source>
        <dbReference type="Google" id="ProtNLM"/>
    </source>
</evidence>
<dbReference type="Pfam" id="PF21787">
    <property type="entry name" value="TNP-like_RNaseH_N"/>
    <property type="match status" value="1"/>
</dbReference>
<feature type="domain" description="Transposable element P transposase-like RNase H" evidence="1">
    <location>
        <begin position="57"/>
        <end position="189"/>
    </location>
</feature>
<reference evidence="3 4" key="1">
    <citation type="submission" date="2023-01" db="EMBL/GenBank/DDBJ databases">
        <authorList>
            <person name="Whitehead M."/>
        </authorList>
    </citation>
    <scope>NUCLEOTIDE SEQUENCE [LARGE SCALE GENOMIC DNA]</scope>
</reference>
<evidence type="ECO:0000259" key="1">
    <source>
        <dbReference type="Pfam" id="PF21787"/>
    </source>
</evidence>
<dbReference type="EMBL" id="CARXXK010000894">
    <property type="protein sequence ID" value="CAI6371340.1"/>
    <property type="molecule type" value="Genomic_DNA"/>
</dbReference>
<gene>
    <name evidence="3" type="ORF">MEUPH1_LOCUS25355</name>
</gene>
<proteinExistence type="predicted"/>
<keyword evidence="4" id="KW-1185">Reference proteome</keyword>
<dbReference type="Pfam" id="PF21788">
    <property type="entry name" value="TNP-like_GBD"/>
    <property type="match status" value="1"/>
</dbReference>
<accession>A0AAV0XS58</accession>
<evidence type="ECO:0000313" key="3">
    <source>
        <dbReference type="EMBL" id="CAI6371340.1"/>
    </source>
</evidence>
<feature type="domain" description="Transposable element P transposase-like GTP-binding insertion" evidence="2">
    <location>
        <begin position="212"/>
        <end position="303"/>
    </location>
</feature>
<comment type="caution">
    <text evidence="3">The sequence shown here is derived from an EMBL/GenBank/DDBJ whole genome shotgun (WGS) entry which is preliminary data.</text>
</comment>
<dbReference type="Proteomes" id="UP001160148">
    <property type="component" value="Unassembled WGS sequence"/>
</dbReference>
<organism evidence="3 4">
    <name type="scientific">Macrosiphum euphorbiae</name>
    <name type="common">potato aphid</name>
    <dbReference type="NCBI Taxonomy" id="13131"/>
    <lineage>
        <taxon>Eukaryota</taxon>
        <taxon>Metazoa</taxon>
        <taxon>Ecdysozoa</taxon>
        <taxon>Arthropoda</taxon>
        <taxon>Hexapoda</taxon>
        <taxon>Insecta</taxon>
        <taxon>Pterygota</taxon>
        <taxon>Neoptera</taxon>
        <taxon>Paraneoptera</taxon>
        <taxon>Hemiptera</taxon>
        <taxon>Sternorrhyncha</taxon>
        <taxon>Aphidomorpha</taxon>
        <taxon>Aphidoidea</taxon>
        <taxon>Aphididae</taxon>
        <taxon>Macrosiphini</taxon>
        <taxon>Macrosiphum</taxon>
    </lineage>
</organism>
<dbReference type="InterPro" id="IPR048366">
    <property type="entry name" value="TNP-like_GBD"/>
</dbReference>
<evidence type="ECO:0000313" key="4">
    <source>
        <dbReference type="Proteomes" id="UP001160148"/>
    </source>
</evidence>
<protein>
    <recommendedName>
        <fullName evidence="5">Transposase</fullName>
    </recommendedName>
</protein>
<name>A0AAV0XS58_9HEMI</name>
<sequence>MQLLHNKKRRWSQREKNIAVSIYYKSPTTYKYLRKNNVVLPGVSTIQSWLNSIKYMAGCNAEYNAQLKIMAKTMSVQEKKCVILIDEMSIKSCLEYNESLDMIEGYEDFGNLRHSGKSAKLILVVMIRGLCNNWKLPLSYYFSSTGVKGNQLAEIMKQTVETIVKLGFSPVCITCDQGTANRKMYTLLGGSSENPFTVIGGRKLFLIYDVPHLVKRVRNNLLTGNIVINKNGQKKITDSEDFRNTYKIDKTSKTARALCKIDERHLYPKAWQKMNCRLAIQDFSHTVSAAIKTCTRYGRFLFRNEQFI</sequence>
<evidence type="ECO:0000259" key="2">
    <source>
        <dbReference type="Pfam" id="PF21788"/>
    </source>
</evidence>
<dbReference type="AlphaFoldDB" id="A0AAV0XS58"/>
<dbReference type="InterPro" id="IPR048365">
    <property type="entry name" value="TNP-like_RNaseH_N"/>
</dbReference>